<evidence type="ECO:0000259" key="5">
    <source>
        <dbReference type="PROSITE" id="PS50089"/>
    </source>
</evidence>
<keyword evidence="4" id="KW-0863">Zinc-finger</keyword>
<dbReference type="GO" id="GO:0005737">
    <property type="term" value="C:cytoplasm"/>
    <property type="evidence" value="ECO:0007669"/>
    <property type="project" value="TreeGrafter"/>
</dbReference>
<reference evidence="8 9" key="1">
    <citation type="submission" date="2019-03" db="EMBL/GenBank/DDBJ databases">
        <authorList>
            <person name="Gaulin E."/>
            <person name="Dumas B."/>
        </authorList>
    </citation>
    <scope>NUCLEOTIDE SEQUENCE [LARGE SCALE GENOMIC DNA]</scope>
    <source>
        <strain evidence="8">CBS 568.67</strain>
    </source>
</reference>
<protein>
    <submittedName>
        <fullName evidence="8">Aste57867_23169 protein</fullName>
    </submittedName>
</protein>
<dbReference type="CDD" id="cd22584">
    <property type="entry name" value="Rcat_RBR_unk"/>
    <property type="match status" value="1"/>
</dbReference>
<dbReference type="Proteomes" id="UP000332933">
    <property type="component" value="Unassembled WGS sequence"/>
</dbReference>
<reference evidence="7" key="2">
    <citation type="submission" date="2019-06" db="EMBL/GenBank/DDBJ databases">
        <title>Genomics analysis of Aphanomyces spp. identifies a new class of oomycete effector associated with host adaptation.</title>
        <authorList>
            <person name="Gaulin E."/>
        </authorList>
    </citation>
    <scope>NUCLEOTIDE SEQUENCE</scope>
    <source>
        <strain evidence="7">CBS 578.67</strain>
    </source>
</reference>
<dbReference type="CDD" id="cd00198">
    <property type="entry name" value="vWFA"/>
    <property type="match status" value="1"/>
</dbReference>
<dbReference type="SUPFAM" id="SSF57850">
    <property type="entry name" value="RING/U-box"/>
    <property type="match status" value="1"/>
</dbReference>
<evidence type="ECO:0000256" key="4">
    <source>
        <dbReference type="PROSITE-ProRule" id="PRU00175"/>
    </source>
</evidence>
<evidence type="ECO:0000313" key="9">
    <source>
        <dbReference type="Proteomes" id="UP000332933"/>
    </source>
</evidence>
<dbReference type="Gene3D" id="1.20.120.1750">
    <property type="match status" value="1"/>
</dbReference>
<proteinExistence type="predicted"/>
<evidence type="ECO:0000256" key="3">
    <source>
        <dbReference type="ARBA" id="ARBA00022729"/>
    </source>
</evidence>
<keyword evidence="3" id="KW-0732">Signal</keyword>
<keyword evidence="4" id="KW-0479">Metal-binding</keyword>
<gene>
    <name evidence="8" type="primary">Aste57867_23169</name>
    <name evidence="7" type="ORF">As57867_023098</name>
    <name evidence="8" type="ORF">ASTE57867_23169</name>
</gene>
<dbReference type="PANTHER" id="PTHR47763">
    <property type="entry name" value="ALPHA-PROTEIN KINASE VWKA"/>
    <property type="match status" value="1"/>
</dbReference>
<keyword evidence="9" id="KW-1185">Reference proteome</keyword>
<dbReference type="EMBL" id="CAADRA010007255">
    <property type="protein sequence ID" value="VFT99817.1"/>
    <property type="molecule type" value="Genomic_DNA"/>
</dbReference>
<dbReference type="InterPro" id="IPR036465">
    <property type="entry name" value="vWFA_dom_sf"/>
</dbReference>
<feature type="domain" description="VWFA" evidence="6">
    <location>
        <begin position="22"/>
        <end position="188"/>
    </location>
</feature>
<evidence type="ECO:0000256" key="2">
    <source>
        <dbReference type="ARBA" id="ARBA00022525"/>
    </source>
</evidence>
<dbReference type="InterPro" id="IPR056861">
    <property type="entry name" value="HMCN1-like_VWA"/>
</dbReference>
<evidence type="ECO:0000313" key="8">
    <source>
        <dbReference type="EMBL" id="VFT99817.1"/>
    </source>
</evidence>
<dbReference type="Pfam" id="PF25106">
    <property type="entry name" value="VWA_4"/>
    <property type="match status" value="1"/>
</dbReference>
<feature type="domain" description="RING-type" evidence="5">
    <location>
        <begin position="819"/>
        <end position="871"/>
    </location>
</feature>
<dbReference type="InterPro" id="IPR001841">
    <property type="entry name" value="Znf_RING"/>
</dbReference>
<dbReference type="AlphaFoldDB" id="A0A485LNP8"/>
<dbReference type="InterPro" id="IPR052969">
    <property type="entry name" value="Thr-specific_kinase-like"/>
</dbReference>
<dbReference type="Gene3D" id="3.40.50.410">
    <property type="entry name" value="von Willebrand factor, type A domain"/>
    <property type="match status" value="1"/>
</dbReference>
<keyword evidence="2" id="KW-0964">Secreted</keyword>
<name>A0A485LNP8_9STRA</name>
<dbReference type="EMBL" id="VJMH01007229">
    <property type="protein sequence ID" value="KAF0684925.1"/>
    <property type="molecule type" value="Genomic_DNA"/>
</dbReference>
<sequence>MPPHDATAESGGNASAQPPEVDLFLVCDTTASMGSYITSLASTIRQVFAVIKLLFRGRVKLHVVSYKDYCDGKDVITYCSQRTHTNKQMLEFVADLAPRGGGDIPEAIKTALNHVLATVHTIQQASTSSREAVVLIFTDAPPHHAHTGSKHWRKESDAIATTVAYTAGYDWMGIQRAFRDAAIPVFTFHSVLDCPLRTAHSVLFYEALGPVVLVEDTASTTAITKTTIGLLLQLMHQRFDFADEFTCVTCAWPYADDCEDALPTVGTVASLTKVPFAVAPLACMQEDLASLPHTFQTNLAYQEMVYRVFGSIFTPDTVLALTYNPVLGKLWRLCCTRRHDSRYVALSTKLSACIPALSPANRKQVQQWLEASHDESAAILETIQGFPIDEPCLVRLDTADDVGIDADDVRSLARAPNPGVISRVQLLLAHLDVLPAAPSVEPSHGGQVPDRTTMYLPLALPNATLFSYLAHLMHPGTTFSRRGAAVLAMICVFSNHTHLQDRANAFLRAIQGTWLPLAEIATYPEILSVEFIKLVHRGQAYLTSDEQAVYRQLYTVHRLRLAATKPIDVVVGATPTKYKRRPDTKARCHGCGFHVSLTLMATPDTCAMCVSFDHHDAIALQRRHVTPIDESIMVECSACHGLYAVVCPELLNIAPKCYYCRLRVKPRAVAPTVECSHCLNKYIDPSGLLAAAACNTWSCAACADDAAYVETRAIDFETLLRGNASVLARLFGWTKPKRAIEFVEDVVVDRRRNYFKLFTQQHALLFERGPKALANAAANEAHTATECRLYVEGKRVHDVARLCAVLVSEILEGSLHDLCMLCFDEFPHHALESACGRCVTRICAGCADHWFGQTKPGRVVLPTHLACPFCRQEPTAGIWKKFNKAVPSLLRKAAESPDKALLPKANMYYGWCISCGTVQPIMEKRCAQALPRPQRFECASCIAPIGLFPTCPGCNAITEKTCGCNHIECICGQHWCYGCGQGFIDGVSVYTHLPKCQGRLSGNS</sequence>
<dbReference type="SUPFAM" id="SSF53300">
    <property type="entry name" value="vWA-like"/>
    <property type="match status" value="1"/>
</dbReference>
<dbReference type="InterPro" id="IPR002035">
    <property type="entry name" value="VWF_A"/>
</dbReference>
<dbReference type="GO" id="GO:0008270">
    <property type="term" value="F:zinc ion binding"/>
    <property type="evidence" value="ECO:0007669"/>
    <property type="project" value="UniProtKB-KW"/>
</dbReference>
<dbReference type="PANTHER" id="PTHR47763:SF1">
    <property type="entry name" value="DUF659 DOMAIN-CONTAINING PROTEIN"/>
    <property type="match status" value="1"/>
</dbReference>
<organism evidence="8 9">
    <name type="scientific">Aphanomyces stellatus</name>
    <dbReference type="NCBI Taxonomy" id="120398"/>
    <lineage>
        <taxon>Eukaryota</taxon>
        <taxon>Sar</taxon>
        <taxon>Stramenopiles</taxon>
        <taxon>Oomycota</taxon>
        <taxon>Saprolegniomycetes</taxon>
        <taxon>Saprolegniales</taxon>
        <taxon>Verrucalvaceae</taxon>
        <taxon>Aphanomyces</taxon>
    </lineage>
</organism>
<dbReference type="OrthoDB" id="61092at2759"/>
<evidence type="ECO:0000259" key="6">
    <source>
        <dbReference type="PROSITE" id="PS50234"/>
    </source>
</evidence>
<evidence type="ECO:0000313" key="7">
    <source>
        <dbReference type="EMBL" id="KAF0684925.1"/>
    </source>
</evidence>
<keyword evidence="4" id="KW-0862">Zinc</keyword>
<dbReference type="GO" id="GO:0004674">
    <property type="term" value="F:protein serine/threonine kinase activity"/>
    <property type="evidence" value="ECO:0007669"/>
    <property type="project" value="TreeGrafter"/>
</dbReference>
<evidence type="ECO:0000256" key="1">
    <source>
        <dbReference type="ARBA" id="ARBA00004613"/>
    </source>
</evidence>
<dbReference type="PROSITE" id="PS50234">
    <property type="entry name" value="VWFA"/>
    <property type="match status" value="1"/>
</dbReference>
<accession>A0A485LNP8</accession>
<comment type="subcellular location">
    <subcellularLocation>
        <location evidence="1">Secreted</location>
    </subcellularLocation>
</comment>
<dbReference type="PROSITE" id="PS50089">
    <property type="entry name" value="ZF_RING_2"/>
    <property type="match status" value="1"/>
</dbReference>